<evidence type="ECO:0008006" key="4">
    <source>
        <dbReference type="Google" id="ProtNLM"/>
    </source>
</evidence>
<gene>
    <name evidence="2" type="ORF">EV197_0704</name>
</gene>
<dbReference type="RefSeq" id="WP_130285320.1">
    <property type="nucleotide sequence ID" value="NZ_SGXE01000001.1"/>
</dbReference>
<comment type="caution">
    <text evidence="2">The sequence shown here is derived from an EMBL/GenBank/DDBJ whole genome shotgun (WGS) entry which is preliminary data.</text>
</comment>
<name>A0A4Q7PGI4_9FLAO</name>
<dbReference type="EMBL" id="SGXE01000001">
    <property type="protein sequence ID" value="RZS99485.1"/>
    <property type="molecule type" value="Genomic_DNA"/>
</dbReference>
<dbReference type="OrthoDB" id="980854at2"/>
<organism evidence="2 3">
    <name type="scientific">Aquimarina brevivitae</name>
    <dbReference type="NCBI Taxonomy" id="323412"/>
    <lineage>
        <taxon>Bacteria</taxon>
        <taxon>Pseudomonadati</taxon>
        <taxon>Bacteroidota</taxon>
        <taxon>Flavobacteriia</taxon>
        <taxon>Flavobacteriales</taxon>
        <taxon>Flavobacteriaceae</taxon>
        <taxon>Aquimarina</taxon>
    </lineage>
</organism>
<dbReference type="AlphaFoldDB" id="A0A4Q7PGI4"/>
<accession>A0A4Q7PGI4</accession>
<evidence type="ECO:0000313" key="3">
    <source>
        <dbReference type="Proteomes" id="UP000292262"/>
    </source>
</evidence>
<keyword evidence="3" id="KW-1185">Reference proteome</keyword>
<evidence type="ECO:0000313" key="2">
    <source>
        <dbReference type="EMBL" id="RZS99485.1"/>
    </source>
</evidence>
<protein>
    <recommendedName>
        <fullName evidence="4">Lipoprotein</fullName>
    </recommendedName>
</protein>
<feature type="region of interest" description="Disordered" evidence="1">
    <location>
        <begin position="26"/>
        <end position="47"/>
    </location>
</feature>
<evidence type="ECO:0000256" key="1">
    <source>
        <dbReference type="SAM" id="MobiDB-lite"/>
    </source>
</evidence>
<sequence>MIKKITSSLFVVITLLSCKNENSKKDDKAIDKTEEKSEKAVNDSEEKNIASFSKPDLAAEVKNFITCKKASTTRNECRNSITKVVSQSFNIEEFVDKEKGYVVYDSIRPIIERSAKWENLGPIDENNLNKAVAHANDDGLALIVDTSQSYGHVVMVLPGEPKRSGSWGMALPKVLSLANHSPEKSFHDKTLSYALQKSDEVQVYLRK</sequence>
<dbReference type="Proteomes" id="UP000292262">
    <property type="component" value="Unassembled WGS sequence"/>
</dbReference>
<proteinExistence type="predicted"/>
<reference evidence="2 3" key="1">
    <citation type="submission" date="2019-02" db="EMBL/GenBank/DDBJ databases">
        <title>Genomic Encyclopedia of Type Strains, Phase IV (KMG-IV): sequencing the most valuable type-strain genomes for metagenomic binning, comparative biology and taxonomic classification.</title>
        <authorList>
            <person name="Goeker M."/>
        </authorList>
    </citation>
    <scope>NUCLEOTIDE SEQUENCE [LARGE SCALE GENOMIC DNA]</scope>
    <source>
        <strain evidence="2 3">DSM 17196</strain>
    </source>
</reference>
<dbReference type="PROSITE" id="PS51257">
    <property type="entry name" value="PROKAR_LIPOPROTEIN"/>
    <property type="match status" value="1"/>
</dbReference>